<dbReference type="EMBL" id="UAUE01000001">
    <property type="protein sequence ID" value="SPY93772.1"/>
    <property type="molecule type" value="Genomic_DNA"/>
</dbReference>
<evidence type="ECO:0000313" key="4">
    <source>
        <dbReference type="Proteomes" id="UP000251485"/>
    </source>
</evidence>
<dbReference type="EMBL" id="UAUE01000020">
    <property type="protein sequence ID" value="SPY96841.1"/>
    <property type="molecule type" value="Genomic_DNA"/>
</dbReference>
<dbReference type="Pfam" id="PF03245">
    <property type="entry name" value="Phage_lysis"/>
    <property type="match status" value="1"/>
</dbReference>
<feature type="transmembrane region" description="Helical" evidence="1">
    <location>
        <begin position="6"/>
        <end position="23"/>
    </location>
</feature>
<accession>A0A2X2BC97</accession>
<dbReference type="Proteomes" id="UP000251485">
    <property type="component" value="Unassembled WGS sequence"/>
</dbReference>
<evidence type="ECO:0000256" key="1">
    <source>
        <dbReference type="SAM" id="Phobius"/>
    </source>
</evidence>
<gene>
    <name evidence="2" type="ORF">NCTC10975_00095</name>
    <name evidence="3" type="ORF">NCTC10975_02579</name>
</gene>
<evidence type="ECO:0000313" key="3">
    <source>
        <dbReference type="EMBL" id="SPY96841.1"/>
    </source>
</evidence>
<dbReference type="RefSeq" id="WP_012367624.1">
    <property type="nucleotide sequence ID" value="NZ_CAXOIO010000003.1"/>
</dbReference>
<evidence type="ECO:0000313" key="2">
    <source>
        <dbReference type="EMBL" id="SPY93772.1"/>
    </source>
</evidence>
<sequence>MKYGKLYAVIAMVGIIVGSYWVINWQANRINSLTDINKKLAVALEEQKSINTDYQARIMRLNQLDIQYTQELANAKNEISHLRDISERHPERVYIKAECPKVKTTPSTSLAYATTARPTDTAIRNYWLLRERIAESEQMIKGLQDYIKQECME</sequence>
<proteinExistence type="predicted"/>
<keyword evidence="1" id="KW-1133">Transmembrane helix</keyword>
<protein>
    <submittedName>
        <fullName evidence="2">Phage endopeptidase</fullName>
    </submittedName>
</protein>
<keyword evidence="1" id="KW-0472">Membrane</keyword>
<dbReference type="GO" id="GO:0044659">
    <property type="term" value="P:viral release from host cell by cytolysis"/>
    <property type="evidence" value="ECO:0007669"/>
    <property type="project" value="InterPro"/>
</dbReference>
<dbReference type="OMA" id="DEHRTKE"/>
<keyword evidence="1" id="KW-0812">Transmembrane</keyword>
<organism evidence="2 4">
    <name type="scientific">Proteus mirabilis</name>
    <dbReference type="NCBI Taxonomy" id="584"/>
    <lineage>
        <taxon>Bacteria</taxon>
        <taxon>Pseudomonadati</taxon>
        <taxon>Pseudomonadota</taxon>
        <taxon>Gammaproteobacteria</taxon>
        <taxon>Enterobacterales</taxon>
        <taxon>Morganellaceae</taxon>
        <taxon>Proteus</taxon>
    </lineage>
</organism>
<dbReference type="AlphaFoldDB" id="A0A2X2BC97"/>
<dbReference type="GeneID" id="6803161"/>
<name>A0A2X2BC97_PROMI</name>
<reference evidence="2 4" key="1">
    <citation type="submission" date="2018-06" db="EMBL/GenBank/DDBJ databases">
        <authorList>
            <consortium name="Pathogen Informatics"/>
            <person name="Doyle S."/>
        </authorList>
    </citation>
    <scope>NUCLEOTIDE SEQUENCE [LARGE SCALE GENOMIC DNA]</scope>
    <source>
        <strain evidence="2 4">NCTC10975</strain>
    </source>
</reference>
<dbReference type="InterPro" id="IPR004929">
    <property type="entry name" value="I-spanin"/>
</dbReference>